<dbReference type="InterPro" id="IPR053158">
    <property type="entry name" value="CapK_Type1_Caps_Biosynth"/>
</dbReference>
<dbReference type="Gene3D" id="3.40.50.12780">
    <property type="entry name" value="N-terminal domain of ligase-like"/>
    <property type="match status" value="1"/>
</dbReference>
<dbReference type="PANTHER" id="PTHR36932:SF1">
    <property type="entry name" value="CAPSULAR POLYSACCHARIDE BIOSYNTHESIS PROTEIN"/>
    <property type="match status" value="1"/>
</dbReference>
<evidence type="ECO:0000313" key="2">
    <source>
        <dbReference type="Proteomes" id="UP000050381"/>
    </source>
</evidence>
<dbReference type="RefSeq" id="WP_060414621.1">
    <property type="nucleotide sequence ID" value="NZ_LIIH01000106.1"/>
</dbReference>
<protein>
    <submittedName>
        <fullName evidence="1">CoA ligase</fullName>
    </submittedName>
</protein>
<keyword evidence="1" id="KW-0436">Ligase</keyword>
<proteinExistence type="predicted"/>
<dbReference type="EMBL" id="LJQD01000107">
    <property type="protein sequence ID" value="KPW98508.1"/>
    <property type="molecule type" value="Genomic_DNA"/>
</dbReference>
<sequence>MPLENRIQQAYRRYCERESWFGTFDRLQKIKEYAREHVAFYKGSHVLDNNEVFTKKDYIKCQSNFKSAAELFGKSDIGISTSGTSGKKTNIDLDPASWFAVNFGYFRNVMDVLGYDADEIRKFKIGVMFVSNKSGRNSFQCANPILNDSLYFRLQLGSDVLACKEELKLFFNMPSYILYGKPSYLLHLRKMLLALGLEKSPWTPSFVLTSGESLYTNQKIKIKDFFGAPVVDAVSSSESGLMALKHESHGTYKIVDKNLSLSIQKHGDNGQQAYGYVISSNLAYTGTVFLNYLTEDLVKYDKDTKDINWFYGKNLSHLETSNGPIDTMLVEGALSNEHYLEDYRIFKNGVEWVFEYSLEKNDEDARRGDISDAMKCLREVLESSSIRPIQRECVVPNGGKSVRYPLINL</sequence>
<dbReference type="GO" id="GO:0016874">
    <property type="term" value="F:ligase activity"/>
    <property type="evidence" value="ECO:0007669"/>
    <property type="project" value="UniProtKB-KW"/>
</dbReference>
<dbReference type="AlphaFoldDB" id="A0A0P9N0S4"/>
<accession>A0A0P9N0S4</accession>
<organism evidence="1 2">
    <name type="scientific">Pseudomonas syringae pv. castaneae</name>
    <dbReference type="NCBI Taxonomy" id="264450"/>
    <lineage>
        <taxon>Bacteria</taxon>
        <taxon>Pseudomonadati</taxon>
        <taxon>Pseudomonadota</taxon>
        <taxon>Gammaproteobacteria</taxon>
        <taxon>Pseudomonadales</taxon>
        <taxon>Pseudomonadaceae</taxon>
        <taxon>Pseudomonas</taxon>
        <taxon>Pseudomonas syringae</taxon>
    </lineage>
</organism>
<name>A0A0P9N0S4_PSESX</name>
<evidence type="ECO:0000313" key="1">
    <source>
        <dbReference type="EMBL" id="KPW98508.1"/>
    </source>
</evidence>
<reference evidence="1 2" key="1">
    <citation type="submission" date="2015-09" db="EMBL/GenBank/DDBJ databases">
        <title>Genome announcement of multiple Pseudomonas syringae strains.</title>
        <authorList>
            <person name="Thakur S."/>
            <person name="Wang P.W."/>
            <person name="Gong Y."/>
            <person name="Weir B.S."/>
            <person name="Guttman D.S."/>
        </authorList>
    </citation>
    <scope>NUCLEOTIDE SEQUENCE [LARGE SCALE GENOMIC DNA]</scope>
    <source>
        <strain evidence="1 2">ICMP9419</strain>
    </source>
</reference>
<dbReference type="Proteomes" id="UP000050381">
    <property type="component" value="Unassembled WGS sequence"/>
</dbReference>
<dbReference type="PANTHER" id="PTHR36932">
    <property type="entry name" value="CAPSULAR POLYSACCHARIDE BIOSYNTHESIS PROTEIN"/>
    <property type="match status" value="1"/>
</dbReference>
<gene>
    <name evidence="1" type="ORF">ALO79_01934</name>
</gene>
<comment type="caution">
    <text evidence="1">The sequence shown here is derived from an EMBL/GenBank/DDBJ whole genome shotgun (WGS) entry which is preliminary data.</text>
</comment>
<dbReference type="PATRIC" id="fig|264450.4.peg.2353"/>
<dbReference type="InterPro" id="IPR042099">
    <property type="entry name" value="ANL_N_sf"/>
</dbReference>